<organism evidence="1 2">
    <name type="scientific">Camellia lanceoleosa</name>
    <dbReference type="NCBI Taxonomy" id="1840588"/>
    <lineage>
        <taxon>Eukaryota</taxon>
        <taxon>Viridiplantae</taxon>
        <taxon>Streptophyta</taxon>
        <taxon>Embryophyta</taxon>
        <taxon>Tracheophyta</taxon>
        <taxon>Spermatophyta</taxon>
        <taxon>Magnoliopsida</taxon>
        <taxon>eudicotyledons</taxon>
        <taxon>Gunneridae</taxon>
        <taxon>Pentapetalae</taxon>
        <taxon>asterids</taxon>
        <taxon>Ericales</taxon>
        <taxon>Theaceae</taxon>
        <taxon>Camellia</taxon>
    </lineage>
</organism>
<evidence type="ECO:0000313" key="1">
    <source>
        <dbReference type="EMBL" id="KAI7990989.1"/>
    </source>
</evidence>
<gene>
    <name evidence="1" type="ORF">LOK49_LG12G01006</name>
</gene>
<reference evidence="1 2" key="1">
    <citation type="journal article" date="2022" name="Plant J.">
        <title>Chromosome-level genome of Camellia lanceoleosa provides a valuable resource for understanding genome evolution and self-incompatibility.</title>
        <authorList>
            <person name="Gong W."/>
            <person name="Xiao S."/>
            <person name="Wang L."/>
            <person name="Liao Z."/>
            <person name="Chang Y."/>
            <person name="Mo W."/>
            <person name="Hu G."/>
            <person name="Li W."/>
            <person name="Zhao G."/>
            <person name="Zhu H."/>
            <person name="Hu X."/>
            <person name="Ji K."/>
            <person name="Xiang X."/>
            <person name="Song Q."/>
            <person name="Yuan D."/>
            <person name="Jin S."/>
            <person name="Zhang L."/>
        </authorList>
    </citation>
    <scope>NUCLEOTIDE SEQUENCE [LARGE SCALE GENOMIC DNA]</scope>
    <source>
        <strain evidence="1">SQ_2022a</strain>
    </source>
</reference>
<dbReference type="EMBL" id="CM045770">
    <property type="protein sequence ID" value="KAI7990989.1"/>
    <property type="molecule type" value="Genomic_DNA"/>
</dbReference>
<sequence>MSSQEMLINGIETWLPKLTVKRAVVDFSSPNIAKEMHVGHLRSTIIGDTLARMLEFSNVEVLRRYHVGDWGTQFGMLIEYFFEKFPNVVVVNDQAIRHLEAFYKASKQRFDSDLEFKERAQQVVVSLQYHEIGKRSIRGHGHISVKSAEGDIKEFINV</sequence>
<comment type="caution">
    <text evidence="1">The sequence shown here is derived from an EMBL/GenBank/DDBJ whole genome shotgun (WGS) entry which is preliminary data.</text>
</comment>
<proteinExistence type="predicted"/>
<protein>
    <submittedName>
        <fullName evidence="1">Uncharacterized protein</fullName>
    </submittedName>
</protein>
<accession>A0ACC0FR18</accession>
<name>A0ACC0FR18_9ERIC</name>
<evidence type="ECO:0000313" key="2">
    <source>
        <dbReference type="Proteomes" id="UP001060215"/>
    </source>
</evidence>
<keyword evidence="2" id="KW-1185">Reference proteome</keyword>
<dbReference type="Proteomes" id="UP001060215">
    <property type="component" value="Chromosome 13"/>
</dbReference>